<evidence type="ECO:0000259" key="8">
    <source>
        <dbReference type="Pfam" id="PF08533"/>
    </source>
</evidence>
<dbReference type="GO" id="GO:0009341">
    <property type="term" value="C:beta-galactosidase complex"/>
    <property type="evidence" value="ECO:0007669"/>
    <property type="project" value="InterPro"/>
</dbReference>
<dbReference type="InterPro" id="IPR013529">
    <property type="entry name" value="Glyco_hydro_42_N"/>
</dbReference>
<dbReference type="SUPFAM" id="SSF51011">
    <property type="entry name" value="Glycosyl hydrolase domain"/>
    <property type="match status" value="1"/>
</dbReference>
<protein>
    <recommendedName>
        <fullName evidence="3">beta-galactosidase</fullName>
        <ecNumber evidence="3">3.2.1.23</ecNumber>
    </recommendedName>
</protein>
<evidence type="ECO:0000256" key="2">
    <source>
        <dbReference type="ARBA" id="ARBA00005940"/>
    </source>
</evidence>
<dbReference type="EMBL" id="CP021748">
    <property type="protein sequence ID" value="ARX80919.1"/>
    <property type="molecule type" value="Genomic_DNA"/>
</dbReference>
<keyword evidence="10" id="KW-1185">Reference proteome</keyword>
<dbReference type="PANTHER" id="PTHR36447">
    <property type="entry name" value="BETA-GALACTOSIDASE GANA"/>
    <property type="match status" value="1"/>
</dbReference>
<dbReference type="SUPFAM" id="SSF52317">
    <property type="entry name" value="Class I glutamine amidotransferase-like"/>
    <property type="match status" value="1"/>
</dbReference>
<reference evidence="9 10" key="1">
    <citation type="submission" date="2017-05" db="EMBL/GenBank/DDBJ databases">
        <title>Streptomyces alboflavus Genome sequencing and assembly.</title>
        <authorList>
            <person name="Wang Y."/>
            <person name="Du B."/>
            <person name="Ding Y."/>
            <person name="Liu H."/>
            <person name="Hou Q."/>
            <person name="Liu K."/>
            <person name="Wang C."/>
            <person name="Yao L."/>
        </authorList>
    </citation>
    <scope>NUCLEOTIDE SEQUENCE [LARGE SCALE GENOMIC DNA]</scope>
    <source>
        <strain evidence="9 10">MDJK44</strain>
    </source>
</reference>
<keyword evidence="4" id="KW-0378">Hydrolase</keyword>
<comment type="similarity">
    <text evidence="2">Belongs to the glycosyl hydrolase 42 family.</text>
</comment>
<dbReference type="AlphaFoldDB" id="A0A1Z1W3F2"/>
<feature type="domain" description="Glycoside hydrolase family 42 N-terminal" evidence="6">
    <location>
        <begin position="1"/>
        <end position="79"/>
    </location>
</feature>
<dbReference type="eggNOG" id="COG1874">
    <property type="taxonomic scope" value="Bacteria"/>
</dbReference>
<sequence length="381" mass="40810">MEHSTSAVNWQPVNVAKRPGDLARDSLLHVAHGADGICFFQWRQSAAGAEKYHSAMVPHAGEDSAVFRGVTELGATLAELAPVAGSVREPAAVAVLFDWESWWAGEQDSHPTSRLDYRQEALDWYSALLALGIRADVITTDADLAPYRLLVAPVLHVVPGDLADRLARYAEGGGHLVTTYFSGVVDENDHVWLGGYPGALRELLGVRVEEFGPLLDGDAVAVDGDALSLDGDLTGTLWADRVDVVDPAVEVLAEYRSGEHAGRPVVTRRRAGSGTAAYVGTRLGAEGLAGLLPRLLDAAEVRSELPAAARGRVELTVRRTEDHRYLFLVNRTDEAVTVTGLVGDVLIGAHEDVLTGTREDVPQSHLTLPPRGVAVLREPAP</sequence>
<dbReference type="Proteomes" id="UP000195880">
    <property type="component" value="Chromosome"/>
</dbReference>
<evidence type="ECO:0000256" key="4">
    <source>
        <dbReference type="ARBA" id="ARBA00022801"/>
    </source>
</evidence>
<dbReference type="SUPFAM" id="SSF51445">
    <property type="entry name" value="(Trans)glycosidases"/>
    <property type="match status" value="1"/>
</dbReference>
<gene>
    <name evidence="9" type="primary">bgaB</name>
    <name evidence="9" type="ORF">SMD44_00317</name>
</gene>
<dbReference type="EC" id="3.2.1.23" evidence="3"/>
<dbReference type="Gene3D" id="2.60.40.1180">
    <property type="entry name" value="Golgi alpha-mannosidase II"/>
    <property type="match status" value="1"/>
</dbReference>
<evidence type="ECO:0000256" key="1">
    <source>
        <dbReference type="ARBA" id="ARBA00001412"/>
    </source>
</evidence>
<dbReference type="GO" id="GO:0004565">
    <property type="term" value="F:beta-galactosidase activity"/>
    <property type="evidence" value="ECO:0007669"/>
    <property type="project" value="UniProtKB-EC"/>
</dbReference>
<name>A0A1Z1W3F2_9ACTN</name>
<dbReference type="InterPro" id="IPR013738">
    <property type="entry name" value="Beta_galactosidase_Trimer"/>
</dbReference>
<dbReference type="InterPro" id="IPR029062">
    <property type="entry name" value="Class_I_gatase-like"/>
</dbReference>
<organism evidence="9 10">
    <name type="scientific">Streptomyces alboflavus</name>
    <dbReference type="NCBI Taxonomy" id="67267"/>
    <lineage>
        <taxon>Bacteria</taxon>
        <taxon>Bacillati</taxon>
        <taxon>Actinomycetota</taxon>
        <taxon>Actinomycetes</taxon>
        <taxon>Kitasatosporales</taxon>
        <taxon>Streptomycetaceae</taxon>
        <taxon>Streptomyces</taxon>
    </lineage>
</organism>
<dbReference type="STRING" id="67267.GCA_000716675_00784"/>
<keyword evidence="5" id="KW-0326">Glycosidase</keyword>
<evidence type="ECO:0000256" key="3">
    <source>
        <dbReference type="ARBA" id="ARBA00012756"/>
    </source>
</evidence>
<evidence type="ECO:0000256" key="5">
    <source>
        <dbReference type="ARBA" id="ARBA00023295"/>
    </source>
</evidence>
<dbReference type="KEGG" id="salf:SMD44_00317"/>
<comment type="catalytic activity">
    <reaction evidence="1">
        <text>Hydrolysis of terminal non-reducing beta-D-galactose residues in beta-D-galactosides.</text>
        <dbReference type="EC" id="3.2.1.23"/>
    </reaction>
</comment>
<feature type="domain" description="Beta-galactosidase trimerisation" evidence="7">
    <location>
        <begin position="91"/>
        <end position="301"/>
    </location>
</feature>
<feature type="domain" description="Beta-galactosidase C-terminal" evidence="8">
    <location>
        <begin position="313"/>
        <end position="378"/>
    </location>
</feature>
<dbReference type="PANTHER" id="PTHR36447:SF1">
    <property type="entry name" value="BETA-GALACTOSIDASE GANA"/>
    <property type="match status" value="1"/>
</dbReference>
<dbReference type="Pfam" id="PF02449">
    <property type="entry name" value="Glyco_hydro_42"/>
    <property type="match status" value="1"/>
</dbReference>
<evidence type="ECO:0000259" key="6">
    <source>
        <dbReference type="Pfam" id="PF02449"/>
    </source>
</evidence>
<accession>A0A1Z1W3F2</accession>
<dbReference type="InterPro" id="IPR013780">
    <property type="entry name" value="Glyco_hydro_b"/>
</dbReference>
<dbReference type="InterPro" id="IPR003476">
    <property type="entry name" value="Glyco_hydro_42"/>
</dbReference>
<dbReference type="Pfam" id="PF08532">
    <property type="entry name" value="Glyco_hydro_42M"/>
    <property type="match status" value="1"/>
</dbReference>
<dbReference type="GO" id="GO:0006012">
    <property type="term" value="P:galactose metabolic process"/>
    <property type="evidence" value="ECO:0007669"/>
    <property type="project" value="InterPro"/>
</dbReference>
<dbReference type="Gene3D" id="3.20.20.80">
    <property type="entry name" value="Glycosidases"/>
    <property type="match status" value="1"/>
</dbReference>
<dbReference type="InterPro" id="IPR017853">
    <property type="entry name" value="GH"/>
</dbReference>
<evidence type="ECO:0000259" key="7">
    <source>
        <dbReference type="Pfam" id="PF08532"/>
    </source>
</evidence>
<dbReference type="CDD" id="cd03143">
    <property type="entry name" value="A4_beta-galactosidase_middle_domain"/>
    <property type="match status" value="1"/>
</dbReference>
<evidence type="ECO:0000313" key="9">
    <source>
        <dbReference type="EMBL" id="ARX80919.1"/>
    </source>
</evidence>
<dbReference type="Pfam" id="PF08533">
    <property type="entry name" value="Glyco_hydro_42C"/>
    <property type="match status" value="1"/>
</dbReference>
<dbReference type="Gene3D" id="3.40.50.880">
    <property type="match status" value="1"/>
</dbReference>
<dbReference type="InterPro" id="IPR013739">
    <property type="entry name" value="Beta_galactosidase_C"/>
</dbReference>
<proteinExistence type="inferred from homology"/>
<evidence type="ECO:0000313" key="10">
    <source>
        <dbReference type="Proteomes" id="UP000195880"/>
    </source>
</evidence>